<keyword evidence="6" id="KW-1185">Reference proteome</keyword>
<sequence length="829" mass="91952">MVKSYLRYEGRLSFGVISSLDSNITYDSSGLHLLVPALDKLNLWNLRKSLPLKSLLLPSSSSASPSVSAVSASPSSHSTVASGYSDGSIRLWNTEKGTCETTLNGHRGAVTALRFSNTGSFLASGSKDNDVILWDVVGESGLFRLRGHQDQVTDVVFLDSGKKLVSCSKDKFVRVWDLDMQSCVQIIGGHHTEICGGFCRREKWEVLKLFGEIPRQGKKYRVAAVRFNKQGNLLAVQEAGKTVEVYRVLDEVDAKHKAKRRVQRKKDKAKGGVEGGENGEQVGAEVIVKASDVFKLLHVLHAKNKITSVAICPVVQLKGSLATLAVSLNTNMLETYSIQTDQISNVGAVDLPGHRSYIRSVKISSDGTLLMSTSHNAVKIWNPSTGSCLRTIDSDFGLCSSFVMNDKYALVGTKSGKWDGFVTGGGDRCVKVWKYGMLEEPDNNAKHLTARNVRTENVGDDVLAVSVSPTGKYVAVSLSPMSVVKVFYLDSFKLAFSLYGHKLPVLCMDISSDGDLIVTGSADKNLKIWGLDFGDCHKSIFAHADSIMAVQFVRNTHYLFSAGKDRLVKYWDADKFELLLTLEGHHAEVSCLSISSRGDFLVTGSYDRSIRRWDRTEESFFIEEEREKSLEVMFESDFENSYENKYAPKEEFPEEGSVALAGKKTQETLTATDVLIDALDIAETELKRMEQHKEEKGGGRFQPNILMRGLAPGDHVLQALSNVQTNDLEQTLLSLPFSDALKLMSYLKEWVLNPDKECKDTLGFNLATMGHLKELMSLRSDVPFRDAKAKLLEIRSRQSKRVDRQEMDVKENRRKKKQKNPTEEAYAGA</sequence>
<dbReference type="AlphaFoldDB" id="A0AAV9EIU5"/>
<dbReference type="InterPro" id="IPR015943">
    <property type="entry name" value="WD40/YVTN_repeat-like_dom_sf"/>
</dbReference>
<evidence type="ECO:0000256" key="3">
    <source>
        <dbReference type="PROSITE-ProRule" id="PRU00221"/>
    </source>
</evidence>
<feature type="region of interest" description="Disordered" evidence="4">
    <location>
        <begin position="795"/>
        <end position="829"/>
    </location>
</feature>
<dbReference type="Gene3D" id="2.130.10.10">
    <property type="entry name" value="YVTN repeat-like/Quinoprotein amine dehydrogenase"/>
    <property type="match status" value="3"/>
</dbReference>
<feature type="repeat" description="WD" evidence="3">
    <location>
        <begin position="351"/>
        <end position="391"/>
    </location>
</feature>
<evidence type="ECO:0000313" key="5">
    <source>
        <dbReference type="EMBL" id="KAK1313429.1"/>
    </source>
</evidence>
<evidence type="ECO:0000256" key="2">
    <source>
        <dbReference type="ARBA" id="ARBA00022737"/>
    </source>
</evidence>
<feature type="repeat" description="WD" evidence="3">
    <location>
        <begin position="582"/>
        <end position="614"/>
    </location>
</feature>
<dbReference type="EMBL" id="JAUJYO010000006">
    <property type="protein sequence ID" value="KAK1313429.1"/>
    <property type="molecule type" value="Genomic_DNA"/>
</dbReference>
<organism evidence="5 6">
    <name type="scientific">Acorus calamus</name>
    <name type="common">Sweet flag</name>
    <dbReference type="NCBI Taxonomy" id="4465"/>
    <lineage>
        <taxon>Eukaryota</taxon>
        <taxon>Viridiplantae</taxon>
        <taxon>Streptophyta</taxon>
        <taxon>Embryophyta</taxon>
        <taxon>Tracheophyta</taxon>
        <taxon>Spermatophyta</taxon>
        <taxon>Magnoliopsida</taxon>
        <taxon>Liliopsida</taxon>
        <taxon>Acoraceae</taxon>
        <taxon>Acorus</taxon>
    </lineage>
</organism>
<keyword evidence="1 3" id="KW-0853">WD repeat</keyword>
<gene>
    <name evidence="5" type="ORF">QJS10_CPA06g00205</name>
</gene>
<dbReference type="CDD" id="cd00200">
    <property type="entry name" value="WD40"/>
    <property type="match status" value="1"/>
</dbReference>
<evidence type="ECO:0000256" key="1">
    <source>
        <dbReference type="ARBA" id="ARBA00022574"/>
    </source>
</evidence>
<dbReference type="PANTHER" id="PTHR19853">
    <property type="entry name" value="WD REPEAT CONTAINING PROTEIN 3 WDR3"/>
    <property type="match status" value="1"/>
</dbReference>
<proteinExistence type="predicted"/>
<dbReference type="GO" id="GO:0030515">
    <property type="term" value="F:snoRNA binding"/>
    <property type="evidence" value="ECO:0007669"/>
    <property type="project" value="TreeGrafter"/>
</dbReference>
<reference evidence="5" key="2">
    <citation type="submission" date="2023-06" db="EMBL/GenBank/DDBJ databases">
        <authorList>
            <person name="Ma L."/>
            <person name="Liu K.-W."/>
            <person name="Li Z."/>
            <person name="Hsiao Y.-Y."/>
            <person name="Qi Y."/>
            <person name="Fu T."/>
            <person name="Tang G."/>
            <person name="Zhang D."/>
            <person name="Sun W.-H."/>
            <person name="Liu D.-K."/>
            <person name="Li Y."/>
            <person name="Chen G.-Z."/>
            <person name="Liu X.-D."/>
            <person name="Liao X.-Y."/>
            <person name="Jiang Y.-T."/>
            <person name="Yu X."/>
            <person name="Hao Y."/>
            <person name="Huang J."/>
            <person name="Zhao X.-W."/>
            <person name="Ke S."/>
            <person name="Chen Y.-Y."/>
            <person name="Wu W.-L."/>
            <person name="Hsu J.-L."/>
            <person name="Lin Y.-F."/>
            <person name="Huang M.-D."/>
            <person name="Li C.-Y."/>
            <person name="Huang L."/>
            <person name="Wang Z.-W."/>
            <person name="Zhao X."/>
            <person name="Zhong W.-Y."/>
            <person name="Peng D.-H."/>
            <person name="Ahmad S."/>
            <person name="Lan S."/>
            <person name="Zhang J.-S."/>
            <person name="Tsai W.-C."/>
            <person name="Van De Peer Y."/>
            <person name="Liu Z.-J."/>
        </authorList>
    </citation>
    <scope>NUCLEOTIDE SEQUENCE</scope>
    <source>
        <strain evidence="5">CP</strain>
        <tissue evidence="5">Leaves</tissue>
    </source>
</reference>
<feature type="repeat" description="WD" evidence="3">
    <location>
        <begin position="540"/>
        <end position="581"/>
    </location>
</feature>
<dbReference type="InterPro" id="IPR020472">
    <property type="entry name" value="WD40_PAC1"/>
</dbReference>
<dbReference type="InterPro" id="IPR051570">
    <property type="entry name" value="TBC1_cilium_biogenesis"/>
</dbReference>
<feature type="repeat" description="WD" evidence="3">
    <location>
        <begin position="60"/>
        <end position="102"/>
    </location>
</feature>
<feature type="repeat" description="WD" evidence="3">
    <location>
        <begin position="103"/>
        <end position="136"/>
    </location>
</feature>
<comment type="caution">
    <text evidence="5">The sequence shown here is derived from an EMBL/GenBank/DDBJ whole genome shotgun (WGS) entry which is preliminary data.</text>
</comment>
<dbReference type="Pfam" id="PF25173">
    <property type="entry name" value="Beta-prop_WDR3_1st"/>
    <property type="match status" value="1"/>
</dbReference>
<dbReference type="PROSITE" id="PS50294">
    <property type="entry name" value="WD_REPEATS_REGION"/>
    <property type="match status" value="5"/>
</dbReference>
<dbReference type="PROSITE" id="PS50082">
    <property type="entry name" value="WD_REPEATS_2"/>
    <property type="match status" value="7"/>
</dbReference>
<dbReference type="SMART" id="SM00320">
    <property type="entry name" value="WD40"/>
    <property type="match status" value="10"/>
</dbReference>
<feature type="compositionally biased region" description="Basic and acidic residues" evidence="4">
    <location>
        <begin position="795"/>
        <end position="811"/>
    </location>
</feature>
<dbReference type="InterPro" id="IPR001680">
    <property type="entry name" value="WD40_rpt"/>
</dbReference>
<dbReference type="Proteomes" id="UP001180020">
    <property type="component" value="Unassembled WGS sequence"/>
</dbReference>
<name>A0AAV9EIU5_ACOCL</name>
<accession>A0AAV9EIU5</accession>
<evidence type="ECO:0000313" key="6">
    <source>
        <dbReference type="Proteomes" id="UP001180020"/>
    </source>
</evidence>
<dbReference type="PANTHER" id="PTHR19853:SF0">
    <property type="entry name" value="WD REPEAT-CONTAINING PROTEIN 3"/>
    <property type="match status" value="1"/>
</dbReference>
<feature type="repeat" description="WD" evidence="3">
    <location>
        <begin position="498"/>
        <end position="539"/>
    </location>
</feature>
<dbReference type="FunFam" id="2.130.10.10:FF:000178">
    <property type="entry name" value="WD repeat domain 3"/>
    <property type="match status" value="1"/>
</dbReference>
<dbReference type="Pfam" id="PF00400">
    <property type="entry name" value="WD40"/>
    <property type="match status" value="1"/>
</dbReference>
<dbReference type="SUPFAM" id="SSF50978">
    <property type="entry name" value="WD40 repeat-like"/>
    <property type="match status" value="2"/>
</dbReference>
<dbReference type="GO" id="GO:0030490">
    <property type="term" value="P:maturation of SSU-rRNA"/>
    <property type="evidence" value="ECO:0007669"/>
    <property type="project" value="TreeGrafter"/>
</dbReference>
<dbReference type="GO" id="GO:0034388">
    <property type="term" value="C:Pwp2p-containing subcomplex of 90S preribosome"/>
    <property type="evidence" value="ECO:0007669"/>
    <property type="project" value="TreeGrafter"/>
</dbReference>
<feature type="repeat" description="WD" evidence="3">
    <location>
        <begin position="145"/>
        <end position="186"/>
    </location>
</feature>
<dbReference type="InterPro" id="IPR036322">
    <property type="entry name" value="WD40_repeat_dom_sf"/>
</dbReference>
<evidence type="ECO:0000256" key="4">
    <source>
        <dbReference type="SAM" id="MobiDB-lite"/>
    </source>
</evidence>
<dbReference type="GO" id="GO:0032040">
    <property type="term" value="C:small-subunit processome"/>
    <property type="evidence" value="ECO:0007669"/>
    <property type="project" value="TreeGrafter"/>
</dbReference>
<keyword evidence="2" id="KW-0677">Repeat</keyword>
<dbReference type="PROSITE" id="PS00678">
    <property type="entry name" value="WD_REPEATS_1"/>
    <property type="match status" value="3"/>
</dbReference>
<protein>
    <submittedName>
        <fullName evidence="5">Uncharacterized protein</fullName>
    </submittedName>
</protein>
<dbReference type="InterPro" id="IPR019775">
    <property type="entry name" value="WD40_repeat_CS"/>
</dbReference>
<dbReference type="Pfam" id="PF25172">
    <property type="entry name" value="Beta-prop_WDR3_2nd"/>
    <property type="match status" value="1"/>
</dbReference>
<reference evidence="5" key="1">
    <citation type="journal article" date="2023" name="Nat. Commun.">
        <title>Diploid and tetraploid genomes of Acorus and the evolution of monocots.</title>
        <authorList>
            <person name="Ma L."/>
            <person name="Liu K.W."/>
            <person name="Li Z."/>
            <person name="Hsiao Y.Y."/>
            <person name="Qi Y."/>
            <person name="Fu T."/>
            <person name="Tang G.D."/>
            <person name="Zhang D."/>
            <person name="Sun W.H."/>
            <person name="Liu D.K."/>
            <person name="Li Y."/>
            <person name="Chen G.Z."/>
            <person name="Liu X.D."/>
            <person name="Liao X.Y."/>
            <person name="Jiang Y.T."/>
            <person name="Yu X."/>
            <person name="Hao Y."/>
            <person name="Huang J."/>
            <person name="Zhao X.W."/>
            <person name="Ke S."/>
            <person name="Chen Y.Y."/>
            <person name="Wu W.L."/>
            <person name="Hsu J.L."/>
            <person name="Lin Y.F."/>
            <person name="Huang M.D."/>
            <person name="Li C.Y."/>
            <person name="Huang L."/>
            <person name="Wang Z.W."/>
            <person name="Zhao X."/>
            <person name="Zhong W.Y."/>
            <person name="Peng D.H."/>
            <person name="Ahmad S."/>
            <person name="Lan S."/>
            <person name="Zhang J.S."/>
            <person name="Tsai W.C."/>
            <person name="Van de Peer Y."/>
            <person name="Liu Z.J."/>
        </authorList>
    </citation>
    <scope>NUCLEOTIDE SEQUENCE</scope>
    <source>
        <strain evidence="5">CP</strain>
    </source>
</reference>
<dbReference type="PRINTS" id="PR00320">
    <property type="entry name" value="GPROTEINBRPT"/>
</dbReference>